<evidence type="ECO:0000313" key="1">
    <source>
        <dbReference type="EMBL" id="KAK1442346.1"/>
    </source>
</evidence>
<organism evidence="1 2">
    <name type="scientific">Babesia gibsoni</name>
    <dbReference type="NCBI Taxonomy" id="33632"/>
    <lineage>
        <taxon>Eukaryota</taxon>
        <taxon>Sar</taxon>
        <taxon>Alveolata</taxon>
        <taxon>Apicomplexa</taxon>
        <taxon>Aconoidasida</taxon>
        <taxon>Piroplasmida</taxon>
        <taxon>Babesiidae</taxon>
        <taxon>Babesia</taxon>
    </lineage>
</organism>
<dbReference type="EMBL" id="JAVEPI010000004">
    <property type="protein sequence ID" value="KAK1442346.1"/>
    <property type="molecule type" value="Genomic_DNA"/>
</dbReference>
<protein>
    <submittedName>
        <fullName evidence="1">Uncharacterized protein</fullName>
    </submittedName>
</protein>
<name>A0AAD8LP65_BABGI</name>
<reference evidence="1" key="1">
    <citation type="submission" date="2023-08" db="EMBL/GenBank/DDBJ databases">
        <title>Draft sequence of the Babesia gibsoni genome.</title>
        <authorList>
            <person name="Yamagishi J.Y."/>
            <person name="Xuan X.X."/>
        </authorList>
    </citation>
    <scope>NUCLEOTIDE SEQUENCE</scope>
    <source>
        <strain evidence="1">Azabu</strain>
    </source>
</reference>
<comment type="caution">
    <text evidence="1">The sequence shown here is derived from an EMBL/GenBank/DDBJ whole genome shotgun (WGS) entry which is preliminary data.</text>
</comment>
<accession>A0AAD8LP65</accession>
<dbReference type="Proteomes" id="UP001230268">
    <property type="component" value="Unassembled WGS sequence"/>
</dbReference>
<keyword evidence="2" id="KW-1185">Reference proteome</keyword>
<gene>
    <name evidence="1" type="ORF">BgAZ_403760</name>
</gene>
<sequence length="401" mass="46492">MHETYNFFNEPYDYQLVLGITLIGIPGEWESDHVLRYLRTYSLALSDDPPLCFSGIAVRETTLVEPRKAHLICDNLITKQRCLQMRVIPVITNGDYNNPGDCMIISVRPYCFWVKQSRDAVTLPYMLPKYSSSDVLREEFEAKMLLMQNNNRPLLVAALIGAGLINADNEYWDSSSILQMWVTEMSGPNAKRLTDQLSQLHTTLSNFVPPPLGFPDDMILMSDYRQIFTWTWNWDPRLKNESNLLNSSQFVLESDDSENRTDTNGGGRVKRGTRQTGCIRFENNRKRWVVDLSVNGCRMQKCFHENLYGFVGGLQEARRWRLDYIRNTHHEFDREAEERIVKDLVDKIIAMDPSRQAELFRALRTPIKGYEDIMSADRLRDIIEARLATKKVKLPSIFSED</sequence>
<proteinExistence type="predicted"/>
<dbReference type="AlphaFoldDB" id="A0AAD8LP65"/>
<evidence type="ECO:0000313" key="2">
    <source>
        <dbReference type="Proteomes" id="UP001230268"/>
    </source>
</evidence>